<keyword evidence="5" id="KW-0472">Membrane</keyword>
<feature type="compositionally biased region" description="Basic and acidic residues" evidence="6">
    <location>
        <begin position="104"/>
        <end position="113"/>
    </location>
</feature>
<protein>
    <submittedName>
        <fullName evidence="7">TCTA protein</fullName>
    </submittedName>
</protein>
<dbReference type="Pfam" id="PF15128">
    <property type="entry name" value="T_cell_tran_alt"/>
    <property type="match status" value="1"/>
</dbReference>
<keyword evidence="3" id="KW-0812">Transmembrane</keyword>
<dbReference type="InterPro" id="IPR016560">
    <property type="entry name" value="TCTA"/>
</dbReference>
<keyword evidence="8" id="KW-1185">Reference proteome</keyword>
<evidence type="ECO:0000313" key="8">
    <source>
        <dbReference type="Proteomes" id="UP000627253"/>
    </source>
</evidence>
<evidence type="ECO:0000256" key="4">
    <source>
        <dbReference type="ARBA" id="ARBA00022989"/>
    </source>
</evidence>
<keyword evidence="4" id="KW-1133">Transmembrane helix</keyword>
<evidence type="ECO:0000256" key="6">
    <source>
        <dbReference type="SAM" id="MobiDB-lite"/>
    </source>
</evidence>
<dbReference type="EMBL" id="WAAF01017905">
    <property type="protein sequence ID" value="NXX49586.1"/>
    <property type="molecule type" value="Genomic_DNA"/>
</dbReference>
<feature type="region of interest" description="Disordered" evidence="6">
    <location>
        <begin position="68"/>
        <end position="113"/>
    </location>
</feature>
<gene>
    <name evidence="7" type="primary">Tcta</name>
    <name evidence="7" type="ORF">TRILEU_R15071</name>
</gene>
<reference evidence="7" key="1">
    <citation type="submission" date="2020-02" db="EMBL/GenBank/DDBJ databases">
        <title>Bird 10,000 Genomes (B10K) Project - Family phase.</title>
        <authorList>
            <person name="Zhang G."/>
        </authorList>
    </citation>
    <scope>NUCLEOTIDE SEQUENCE</scope>
    <source>
        <strain evidence="7">B10K-DU-002-37</strain>
        <tissue evidence="7">Muscle</tissue>
    </source>
</reference>
<dbReference type="PANTHER" id="PTHR32267:SF2">
    <property type="entry name" value="T-CELL LEUKEMIA TRANSLOCATION-ALTERED GENE PROTEIN"/>
    <property type="match status" value="1"/>
</dbReference>
<dbReference type="GO" id="GO:0072675">
    <property type="term" value="P:osteoclast fusion"/>
    <property type="evidence" value="ECO:0007669"/>
    <property type="project" value="TreeGrafter"/>
</dbReference>
<comment type="caution">
    <text evidence="7">The sequence shown here is derived from an EMBL/GenBank/DDBJ whole genome shotgun (WGS) entry which is preliminary data.</text>
</comment>
<comment type="subcellular location">
    <subcellularLocation>
        <location evidence="1">Membrane</location>
    </subcellularLocation>
</comment>
<sequence>AMAAAVGWQLPWRGLVALGRELAAEWAAQDVRAALCQLLLLWLSLNLLGIHLAWRVYGEEVATLCYRTGPTARRSPGTGSNSGPGPGRPRAHSLSPASPARRNGAAERHCPPR</sequence>
<feature type="non-terminal residue" evidence="7">
    <location>
        <position position="1"/>
    </location>
</feature>
<dbReference type="GO" id="GO:0016020">
    <property type="term" value="C:membrane"/>
    <property type="evidence" value="ECO:0007669"/>
    <property type="project" value="UniProtKB-SubCell"/>
</dbReference>
<dbReference type="OrthoDB" id="9529463at2759"/>
<evidence type="ECO:0000256" key="5">
    <source>
        <dbReference type="ARBA" id="ARBA00023136"/>
    </source>
</evidence>
<evidence type="ECO:0000313" key="7">
    <source>
        <dbReference type="EMBL" id="NXX49586.1"/>
    </source>
</evidence>
<dbReference type="Proteomes" id="UP000627253">
    <property type="component" value="Unassembled WGS sequence"/>
</dbReference>
<proteinExistence type="inferred from homology"/>
<organism evidence="7 8">
    <name type="scientific">Tricholaema leucomelas</name>
    <name type="common">pied barbet</name>
    <dbReference type="NCBI Taxonomy" id="240729"/>
    <lineage>
        <taxon>Eukaryota</taxon>
        <taxon>Metazoa</taxon>
        <taxon>Chordata</taxon>
        <taxon>Craniata</taxon>
        <taxon>Vertebrata</taxon>
        <taxon>Euteleostomi</taxon>
        <taxon>Archelosauria</taxon>
        <taxon>Archosauria</taxon>
        <taxon>Dinosauria</taxon>
        <taxon>Saurischia</taxon>
        <taxon>Theropoda</taxon>
        <taxon>Coelurosauria</taxon>
        <taxon>Aves</taxon>
        <taxon>Neognathae</taxon>
        <taxon>Neoaves</taxon>
        <taxon>Telluraves</taxon>
        <taxon>Coraciimorphae</taxon>
        <taxon>Piciformes</taxon>
        <taxon>Lybiidae</taxon>
        <taxon>Tricholaema lacrymosa</taxon>
    </lineage>
</organism>
<dbReference type="PANTHER" id="PTHR32267">
    <property type="entry name" value="T-CELL LEUKEMIA TRANSLOCATION-ALTERED GENE PROTEIN"/>
    <property type="match status" value="1"/>
</dbReference>
<comment type="similarity">
    <text evidence="2">Belongs to the TCTA family.</text>
</comment>
<name>A0A852J153_9PICI</name>
<evidence type="ECO:0000256" key="2">
    <source>
        <dbReference type="ARBA" id="ARBA00007537"/>
    </source>
</evidence>
<dbReference type="AlphaFoldDB" id="A0A852J153"/>
<feature type="non-terminal residue" evidence="7">
    <location>
        <position position="113"/>
    </location>
</feature>
<accession>A0A852J153</accession>
<evidence type="ECO:0000256" key="3">
    <source>
        <dbReference type="ARBA" id="ARBA00022692"/>
    </source>
</evidence>
<evidence type="ECO:0000256" key="1">
    <source>
        <dbReference type="ARBA" id="ARBA00004370"/>
    </source>
</evidence>